<dbReference type="PATRIC" id="fig|470.1365.peg.1021"/>
<accession>A0A090BAF2</accession>
<reference evidence="9 14" key="8">
    <citation type="submission" date="2018-12" db="EMBL/GenBank/DDBJ databases">
        <title>Draft Genome Sequences Human Pathogenic Acinetobacter baumannii Strains.</title>
        <authorList>
            <person name="Madhi M."/>
            <person name="Ronco T."/>
            <person name="Olsen R.H."/>
            <person name="Hassani A."/>
        </authorList>
    </citation>
    <scope>NUCLEOTIDE SEQUENCE [LARGE SCALE GENOMIC DNA]</scope>
    <source>
        <strain evidence="9 14">AB3</strain>
    </source>
</reference>
<dbReference type="EMBL" id="JAAGTY010000039">
    <property type="protein sequence ID" value="NDW43140.1"/>
    <property type="molecule type" value="Genomic_DNA"/>
</dbReference>
<reference evidence="8" key="10">
    <citation type="submission" date="2021-03" db="EMBL/GenBank/DDBJ databases">
        <title>Complete genome sequencing of Acinetobacter baumannii.</title>
        <authorList>
            <person name="Yadav B."/>
            <person name="Makwana N."/>
            <person name="Kharat A.S."/>
            <person name="Veeraraghavan B."/>
            <person name="Vijayakumar S."/>
            <person name="Priya M."/>
        </authorList>
    </citation>
    <scope>NUCLEOTIDE SEQUENCE</scope>
    <source>
        <strain evidence="8">KSK6</strain>
        <plasmid evidence="8">p1KSK6</plasmid>
    </source>
</reference>
<reference evidence="7 13" key="7">
    <citation type="submission" date="2017-09" db="EMBL/GenBank/DDBJ databases">
        <title>Draft genome of Acinetobacter baumannii strain I43, a mercury resistant bacteria.</title>
        <authorList>
            <person name="Siqueira K.A."/>
            <person name="Mello I.S."/>
            <person name="Mendes T.A."/>
            <person name="Soares M.A."/>
        </authorList>
    </citation>
    <scope>NUCLEOTIDE SEQUENCE [LARGE SCALE GENOMIC DNA]</scope>
    <source>
        <strain evidence="7 13">I43</strain>
    </source>
</reference>
<dbReference type="EMBL" id="RXLU01000115">
    <property type="protein sequence ID" value="RTQ71118.1"/>
    <property type="molecule type" value="Genomic_DNA"/>
</dbReference>
<evidence type="ECO:0000313" key="16">
    <source>
        <dbReference type="Proteomes" id="UP000664966"/>
    </source>
</evidence>
<dbReference type="EMBL" id="NGKM01000014">
    <property type="protein sequence ID" value="OWK65978.1"/>
    <property type="molecule type" value="Genomic_DNA"/>
</dbReference>
<dbReference type="EMBL" id="CP018664">
    <property type="protein sequence ID" value="APP30752.1"/>
    <property type="molecule type" value="Genomic_DNA"/>
</dbReference>
<evidence type="ECO:0000313" key="3">
    <source>
        <dbReference type="EMBL" id="APP30752.1"/>
    </source>
</evidence>
<dbReference type="Proteomes" id="UP000470018">
    <property type="component" value="Unassembled WGS sequence"/>
</dbReference>
<evidence type="ECO:0000313" key="8">
    <source>
        <dbReference type="EMBL" id="QTK45627.1"/>
    </source>
</evidence>
<geneLocation type="plasmid" evidence="8 16">
    <name>p1KSK6</name>
</geneLocation>
<evidence type="ECO:0000313" key="2">
    <source>
        <dbReference type="EMBL" id="ALG88340.1"/>
    </source>
</evidence>
<gene>
    <name evidence="3" type="ORF">AUO97_07985</name>
    <name evidence="6" type="ORF">CBE85_13310</name>
    <name evidence="7" type="ORF">CPI82_16750</name>
    <name evidence="9" type="ORF">EJ062_16775</name>
    <name evidence="5" type="ORF">G3N53_18890</name>
    <name evidence="8" type="ORF">J6E47_19810</name>
    <name evidence="4" type="ORF">LV35_03569</name>
</gene>
<feature type="transmembrane region" description="Helical" evidence="1">
    <location>
        <begin position="37"/>
        <end position="56"/>
    </location>
</feature>
<reference evidence="5 15" key="9">
    <citation type="submission" date="2020-02" db="EMBL/GenBank/DDBJ databases">
        <title>Whole genome shot-gun sequencing of clinical Carbapenem resistant A. baumannii.</title>
        <authorList>
            <person name="Veeraraghavan B."/>
            <person name="Mathur P."/>
            <person name="Vijayakumar S."/>
            <person name="Vasudevan K."/>
            <person name="Lincy M."/>
            <person name="Kirubananthan A."/>
        </authorList>
    </citation>
    <scope>NUCLEOTIDE SEQUENCE [LARGE SCALE GENOMIC DNA]</scope>
    <source>
        <strain evidence="5 15">SP816</strain>
    </source>
</reference>
<evidence type="ECO:0000313" key="5">
    <source>
        <dbReference type="EMBL" id="NDW43140.1"/>
    </source>
</evidence>
<evidence type="ECO:0000313" key="13">
    <source>
        <dbReference type="Proteomes" id="UP000223291"/>
    </source>
</evidence>
<reference evidence="3" key="5">
    <citation type="submission" date="2016-12" db="EMBL/GenBank/DDBJ databases">
        <authorList>
            <person name="Singh M."/>
            <person name="Fernando D."/>
            <person name="Kumar A."/>
        </authorList>
    </citation>
    <scope>NUCLEOTIDE SEQUENCE</scope>
    <source>
        <strain evidence="3">ATCC 17978</strain>
    </source>
</reference>
<evidence type="ECO:0000313" key="15">
    <source>
        <dbReference type="Proteomes" id="UP000470018"/>
    </source>
</evidence>
<evidence type="ECO:0000313" key="7">
    <source>
        <dbReference type="EMBL" id="PHQ01501.1"/>
    </source>
</evidence>
<evidence type="ECO:0000313" key="9">
    <source>
        <dbReference type="EMBL" id="RTQ71118.1"/>
    </source>
</evidence>
<reference evidence="3 10" key="1">
    <citation type="journal article" date="2014" name="Antimicrob. Agents Chemother.">
        <title>Triclosan can select for an AdeIJK-overexpressing mutant of Acinetobacter baumannii ATCC 17978 that displays reduced susceptibility to multiple antibiotics.</title>
        <authorList>
            <person name="Fernando D.M."/>
            <person name="Xu W."/>
            <person name="Loewen P.C."/>
            <person name="Zhanel G.G."/>
            <person name="Kumar A."/>
        </authorList>
    </citation>
    <scope>NUCLEOTIDE SEQUENCE [LARGE SCALE GENOMIC DNA]</scope>
    <source>
        <strain evidence="3 10">ATCC 17978</strain>
    </source>
</reference>
<reference evidence="6 12" key="6">
    <citation type="submission" date="2017-05" db="EMBL/GenBank/DDBJ databases">
        <title>Draft genome sequence of MDR A. baumannii AB360.</title>
        <authorList>
            <person name="Wareham D.W."/>
            <person name="Bean D.C."/>
        </authorList>
    </citation>
    <scope>NUCLEOTIDE SEQUENCE [LARGE SCALE GENOMIC DNA]</scope>
    <source>
        <strain evidence="6 12">AB360</strain>
    </source>
</reference>
<keyword evidence="1" id="KW-1133">Transmembrane helix</keyword>
<dbReference type="EMBL" id="NXDV01000016">
    <property type="protein sequence ID" value="PHQ01501.1"/>
    <property type="molecule type" value="Genomic_DNA"/>
</dbReference>
<keyword evidence="2" id="KW-0614">Plasmid</keyword>
<reference evidence="4 11" key="4">
    <citation type="submission" date="2016-01" db="EMBL/GenBank/DDBJ databases">
        <title>Draft sequences of Acinetobacter baumannii isolates from wounded military personnel.</title>
        <authorList>
            <person name="Arivett B.A."/>
            <person name="Fiester S.E."/>
            <person name="Ream D.C."/>
            <person name="Actis L.A."/>
        </authorList>
    </citation>
    <scope>NUCLEOTIDE SEQUENCE [LARGE SCALE GENOMIC DNA]</scope>
    <source>
        <strain evidence="4 11">AB2828</strain>
    </source>
</reference>
<geneLocation type="plasmid" evidence="2">
    <name>pD4</name>
</geneLocation>
<dbReference type="Proteomes" id="UP000268239">
    <property type="component" value="Unassembled WGS sequence"/>
</dbReference>
<reference evidence="2" key="2">
    <citation type="submission" date="2015-09" db="EMBL/GenBank/DDBJ databases">
        <title>Conjugative plasmids carrying the sulphonamide resistance gene sul2.</title>
        <authorList>
            <person name="Hamidian M."/>
            <person name="Holt K.E."/>
            <person name="Pickard D."/>
            <person name="Hall R.M."/>
        </authorList>
    </citation>
    <scope>NUCLEOTIDE SEQUENCE</scope>
    <source>
        <strain evidence="2">D4</strain>
        <plasmid evidence="2">pD4</plasmid>
    </source>
</reference>
<dbReference type="Proteomes" id="UP000664966">
    <property type="component" value="Plasmid p1KSK6"/>
</dbReference>
<dbReference type="RefSeq" id="WP_000038505.1">
    <property type="nucleotide sequence ID" value="NZ_AP014650.1"/>
</dbReference>
<name>A0A090BAF2_ACIBA</name>
<dbReference type="Proteomes" id="UP000197394">
    <property type="component" value="Unassembled WGS sequence"/>
</dbReference>
<evidence type="ECO:0000256" key="1">
    <source>
        <dbReference type="SAM" id="Phobius"/>
    </source>
</evidence>
<evidence type="ECO:0000313" key="12">
    <source>
        <dbReference type="Proteomes" id="UP000197394"/>
    </source>
</evidence>
<keyword evidence="1" id="KW-0812">Transmembrane</keyword>
<protein>
    <submittedName>
        <fullName evidence="5">Uncharacterized protein</fullName>
    </submittedName>
</protein>
<proteinExistence type="predicted"/>
<organism evidence="5 15">
    <name type="scientific">Acinetobacter baumannii</name>
    <dbReference type="NCBI Taxonomy" id="470"/>
    <lineage>
        <taxon>Bacteria</taxon>
        <taxon>Pseudomonadati</taxon>
        <taxon>Pseudomonadota</taxon>
        <taxon>Gammaproteobacteria</taxon>
        <taxon>Moraxellales</taxon>
        <taxon>Moraxellaceae</taxon>
        <taxon>Acinetobacter</taxon>
        <taxon>Acinetobacter calcoaceticus/baumannii complex</taxon>
    </lineage>
</organism>
<evidence type="ECO:0000313" key="6">
    <source>
        <dbReference type="EMBL" id="OWK65978.1"/>
    </source>
</evidence>
<keyword evidence="1" id="KW-0472">Membrane</keyword>
<evidence type="ECO:0000313" key="4">
    <source>
        <dbReference type="EMBL" id="KZA11660.1"/>
    </source>
</evidence>
<evidence type="ECO:0000313" key="14">
    <source>
        <dbReference type="Proteomes" id="UP000268239"/>
    </source>
</evidence>
<dbReference type="Proteomes" id="UP000223291">
    <property type="component" value="Unassembled WGS sequence"/>
</dbReference>
<evidence type="ECO:0000313" key="11">
    <source>
        <dbReference type="Proteomes" id="UP000076296"/>
    </source>
</evidence>
<sequence>MSKKLKFNFKNIINLKPFDENEDNSRDDFTGSKTRSFFIYLAFFCSIAGISAVFIYPMTKAPIILISLGCASSAILSGIEWHLGYKSKALNKLFEATVLLVLLILVRLFTW</sequence>
<feature type="transmembrane region" description="Helical" evidence="1">
    <location>
        <begin position="62"/>
        <end position="81"/>
    </location>
</feature>
<dbReference type="EMBL" id="LRDT01000048">
    <property type="protein sequence ID" value="KZA11660.1"/>
    <property type="molecule type" value="Genomic_DNA"/>
</dbReference>
<dbReference type="AlphaFoldDB" id="A0A090BAF2"/>
<reference evidence="3" key="3">
    <citation type="submission" date="2015-12" db="EMBL/GenBank/DDBJ databases">
        <authorList>
            <person name="Singh M.K."/>
            <person name="Fernando D.M."/>
            <person name="Kumar A."/>
        </authorList>
    </citation>
    <scope>NUCLEOTIDE SEQUENCE</scope>
    <source>
        <strain evidence="3">ATCC 17978</strain>
    </source>
</reference>
<dbReference type="EMBL" id="CP072271">
    <property type="protein sequence ID" value="QTK45627.1"/>
    <property type="molecule type" value="Genomic_DNA"/>
</dbReference>
<feature type="transmembrane region" description="Helical" evidence="1">
    <location>
        <begin position="93"/>
        <end position="110"/>
    </location>
</feature>
<dbReference type="Proteomes" id="UP000072389">
    <property type="component" value="Chromosome"/>
</dbReference>
<dbReference type="Proteomes" id="UP000076296">
    <property type="component" value="Unassembled WGS sequence"/>
</dbReference>
<evidence type="ECO:0000313" key="10">
    <source>
        <dbReference type="Proteomes" id="UP000072389"/>
    </source>
</evidence>
<dbReference type="EMBL" id="KT779035">
    <property type="protein sequence ID" value="ALG88340.1"/>
    <property type="molecule type" value="Genomic_DNA"/>
</dbReference>